<dbReference type="InterPro" id="IPR022742">
    <property type="entry name" value="Hydrolase_4"/>
</dbReference>
<dbReference type="InterPro" id="IPR015946">
    <property type="entry name" value="KH_dom-like_a/b"/>
</dbReference>
<evidence type="ECO:0000313" key="2">
    <source>
        <dbReference type="EMBL" id="MBP5855987.1"/>
    </source>
</evidence>
<dbReference type="PANTHER" id="PTHR39624:SF2">
    <property type="entry name" value="OSMC-LIKE PROTEIN"/>
    <property type="match status" value="1"/>
</dbReference>
<proteinExistence type="predicted"/>
<organism evidence="2 3">
    <name type="scientific">Marivibrio halodurans</name>
    <dbReference type="NCBI Taxonomy" id="2039722"/>
    <lineage>
        <taxon>Bacteria</taxon>
        <taxon>Pseudomonadati</taxon>
        <taxon>Pseudomonadota</taxon>
        <taxon>Alphaproteobacteria</taxon>
        <taxon>Rhodospirillales</taxon>
        <taxon>Rhodospirillaceae</taxon>
        <taxon>Marivibrio</taxon>
    </lineage>
</organism>
<dbReference type="Pfam" id="PF02566">
    <property type="entry name" value="OsmC"/>
    <property type="match status" value="1"/>
</dbReference>
<sequence>MARHSEKVTFMGSQGFELAARLELPDGESPRAYALFVHGFTLGKDSVAASRIATALGERGIATLRFDFTGLGGSDGDFANTNFRTNILDIEAAAHFLARDYRWPAIVIGHSLGGAAVLAAADLLTETQAIATIGAPFDPEHVAHHFEDHKDVICEEGEAVVDLGGRPFKIQRHFIEALEAIDLADRIAHMRKALLVMHSPLDQTVGIENAERIYKAAKHPKSFVSLDKANHLLTDNRDAAYVAQVLAGWAARYVDVDPMEKREAAPLPDNVVEVRETRKGPFGNRVRVGRHVMGADEPKSMGGRDSGPSPYDYLLTALGSCTSMTIRMYADRKKWPLDFATVRLKHAKTHAEDCADCETVGGMVDVIEREIVLEGDLSAEQRERLLEIADKCPVHRTLHGEVKVRTRLAEAGQ</sequence>
<dbReference type="RefSeq" id="WP_210680544.1">
    <property type="nucleotide sequence ID" value="NZ_JAGMWN010000001.1"/>
</dbReference>
<dbReference type="SUPFAM" id="SSF82784">
    <property type="entry name" value="OsmC-like"/>
    <property type="match status" value="1"/>
</dbReference>
<dbReference type="Pfam" id="PF12146">
    <property type="entry name" value="Hydrolase_4"/>
    <property type="match status" value="1"/>
</dbReference>
<dbReference type="PANTHER" id="PTHR39624">
    <property type="entry name" value="PROTEIN INVOLVED IN RIMO-MEDIATED BETA-METHYLTHIOLATION OF RIBOSOMAL PROTEIN S12 YCAO"/>
    <property type="match status" value="1"/>
</dbReference>
<evidence type="ECO:0000259" key="1">
    <source>
        <dbReference type="Pfam" id="PF12146"/>
    </source>
</evidence>
<dbReference type="EMBL" id="JAGMWN010000001">
    <property type="protein sequence ID" value="MBP5855987.1"/>
    <property type="molecule type" value="Genomic_DNA"/>
</dbReference>
<keyword evidence="3" id="KW-1185">Reference proteome</keyword>
<dbReference type="Proteomes" id="UP000672602">
    <property type="component" value="Unassembled WGS sequence"/>
</dbReference>
<dbReference type="Gene3D" id="3.40.50.1820">
    <property type="entry name" value="alpha/beta hydrolase"/>
    <property type="match status" value="1"/>
</dbReference>
<feature type="domain" description="Serine aminopeptidase S33" evidence="1">
    <location>
        <begin position="29"/>
        <end position="138"/>
    </location>
</feature>
<dbReference type="InterPro" id="IPR003718">
    <property type="entry name" value="OsmC/Ohr_fam"/>
</dbReference>
<protein>
    <submittedName>
        <fullName evidence="2">OsmC family protein</fullName>
    </submittedName>
</protein>
<accession>A0A8J7V1N1</accession>
<dbReference type="Gene3D" id="3.30.300.20">
    <property type="match status" value="1"/>
</dbReference>
<comment type="caution">
    <text evidence="2">The sequence shown here is derived from an EMBL/GenBank/DDBJ whole genome shotgun (WGS) entry which is preliminary data.</text>
</comment>
<dbReference type="AlphaFoldDB" id="A0A8J7V1N1"/>
<dbReference type="SUPFAM" id="SSF53474">
    <property type="entry name" value="alpha/beta-Hydrolases"/>
    <property type="match status" value="1"/>
</dbReference>
<dbReference type="InterPro" id="IPR029058">
    <property type="entry name" value="AB_hydrolase_fold"/>
</dbReference>
<name>A0A8J7V1N1_9PROT</name>
<gene>
    <name evidence="2" type="ORF">KAJ83_03135</name>
</gene>
<reference evidence="2" key="1">
    <citation type="submission" date="2021-04" db="EMBL/GenBank/DDBJ databases">
        <authorList>
            <person name="Zhang D.-C."/>
        </authorList>
    </citation>
    <scope>NUCLEOTIDE SEQUENCE</scope>
    <source>
        <strain evidence="2">CGMCC 1.15697</strain>
    </source>
</reference>
<evidence type="ECO:0000313" key="3">
    <source>
        <dbReference type="Proteomes" id="UP000672602"/>
    </source>
</evidence>
<dbReference type="InterPro" id="IPR036102">
    <property type="entry name" value="OsmC/Ohrsf"/>
</dbReference>